<dbReference type="InterPro" id="IPR028098">
    <property type="entry name" value="Glyco_trans_4-like_N"/>
</dbReference>
<evidence type="ECO:0000256" key="1">
    <source>
        <dbReference type="ARBA" id="ARBA00009481"/>
    </source>
</evidence>
<dbReference type="Pfam" id="PF13439">
    <property type="entry name" value="Glyco_transf_4"/>
    <property type="match status" value="1"/>
</dbReference>
<keyword evidence="2" id="KW-0328">Glycosyltransferase</keyword>
<comment type="similarity">
    <text evidence="1">Belongs to the glycosyltransferase group 1 family. Glycosyltransferase 4 subfamily.</text>
</comment>
<evidence type="ECO:0000313" key="7">
    <source>
        <dbReference type="Proteomes" id="UP001501326"/>
    </source>
</evidence>
<dbReference type="CDD" id="cd03801">
    <property type="entry name" value="GT4_PimA-like"/>
    <property type="match status" value="1"/>
</dbReference>
<feature type="domain" description="Glycosyl transferase family 1" evidence="4">
    <location>
        <begin position="188"/>
        <end position="342"/>
    </location>
</feature>
<reference evidence="6 7" key="1">
    <citation type="journal article" date="2019" name="Int. J. Syst. Evol. Microbiol.">
        <title>The Global Catalogue of Microorganisms (GCM) 10K type strain sequencing project: providing services to taxonomists for standard genome sequencing and annotation.</title>
        <authorList>
            <consortium name="The Broad Institute Genomics Platform"/>
            <consortium name="The Broad Institute Genome Sequencing Center for Infectious Disease"/>
            <person name="Wu L."/>
            <person name="Ma J."/>
        </authorList>
    </citation>
    <scope>NUCLEOTIDE SEQUENCE [LARGE SCALE GENOMIC DNA]</scope>
    <source>
        <strain evidence="6 7">JCM 16378</strain>
    </source>
</reference>
<name>A0ABN3UCE0_9MICO</name>
<dbReference type="SUPFAM" id="SSF53756">
    <property type="entry name" value="UDP-Glycosyltransferase/glycogen phosphorylase"/>
    <property type="match status" value="1"/>
</dbReference>
<proteinExistence type="inferred from homology"/>
<dbReference type="Proteomes" id="UP001501326">
    <property type="component" value="Unassembled WGS sequence"/>
</dbReference>
<evidence type="ECO:0000313" key="6">
    <source>
        <dbReference type="EMBL" id="GAA2730208.1"/>
    </source>
</evidence>
<evidence type="ECO:0000256" key="2">
    <source>
        <dbReference type="ARBA" id="ARBA00022676"/>
    </source>
</evidence>
<dbReference type="Gene3D" id="3.40.50.2000">
    <property type="entry name" value="Glycogen Phosphorylase B"/>
    <property type="match status" value="2"/>
</dbReference>
<accession>A0ABN3UCE0</accession>
<organism evidence="6 7">
    <name type="scientific">Pedococcus aerophilus</name>
    <dbReference type="NCBI Taxonomy" id="436356"/>
    <lineage>
        <taxon>Bacteria</taxon>
        <taxon>Bacillati</taxon>
        <taxon>Actinomycetota</taxon>
        <taxon>Actinomycetes</taxon>
        <taxon>Micrococcales</taxon>
        <taxon>Intrasporangiaceae</taxon>
        <taxon>Pedococcus</taxon>
    </lineage>
</organism>
<dbReference type="PANTHER" id="PTHR12526:SF640">
    <property type="entry name" value="COLANIC ACID BIOSYNTHESIS GLYCOSYLTRANSFERASE WCAL-RELATED"/>
    <property type="match status" value="1"/>
</dbReference>
<dbReference type="EMBL" id="BAAARN010000001">
    <property type="protein sequence ID" value="GAA2730208.1"/>
    <property type="molecule type" value="Genomic_DNA"/>
</dbReference>
<keyword evidence="3" id="KW-0808">Transferase</keyword>
<sequence length="383" mass="41729">MRIAFLNWRDSTHPEGGGAEHYAETVCRGLVARGHTVTLYCAAHGDAPASETVEGVHVRRQGGRLGVYAASTRALRADERAHGRYDVVVDVQNGVPFLSVLSTRSPVVSLIHHVHREQWPVVFGPVSARIGWLIESRLSPRAYRGRQYVAVSERTREELAGLGVDEQHIAVIHNGTDEPVALGTARRPDPTIVVLGRLVPHKRVEHAIDVLARLRPTTPGLRLRVIGQGWWHDEIAAHAEQSGMADDVDLLGFVEDGVKHAELAGAWLALAPSVKEGWGLCVVEAASHGVPTIAYTNAGGLSESIVHQRTGVLVDDLDEMTHEVARLLADHEAREEMGAHARDYARQFTWSGTVGAWERLLLHTARGKAPVAMTDAQSLTVRG</sequence>
<protein>
    <submittedName>
        <fullName evidence="6">Glycosyltransferase family 4 protein</fullName>
    </submittedName>
</protein>
<comment type="caution">
    <text evidence="6">The sequence shown here is derived from an EMBL/GenBank/DDBJ whole genome shotgun (WGS) entry which is preliminary data.</text>
</comment>
<dbReference type="Pfam" id="PF00534">
    <property type="entry name" value="Glycos_transf_1"/>
    <property type="match status" value="1"/>
</dbReference>
<evidence type="ECO:0000259" key="4">
    <source>
        <dbReference type="Pfam" id="PF00534"/>
    </source>
</evidence>
<feature type="domain" description="Glycosyltransferase subfamily 4-like N-terminal" evidence="5">
    <location>
        <begin position="17"/>
        <end position="177"/>
    </location>
</feature>
<evidence type="ECO:0000259" key="5">
    <source>
        <dbReference type="Pfam" id="PF13439"/>
    </source>
</evidence>
<evidence type="ECO:0000256" key="3">
    <source>
        <dbReference type="ARBA" id="ARBA00022679"/>
    </source>
</evidence>
<dbReference type="PANTHER" id="PTHR12526">
    <property type="entry name" value="GLYCOSYLTRANSFERASE"/>
    <property type="match status" value="1"/>
</dbReference>
<keyword evidence="7" id="KW-1185">Reference proteome</keyword>
<gene>
    <name evidence="6" type="ORF">GCM10009867_01090</name>
</gene>
<dbReference type="RefSeq" id="WP_344189215.1">
    <property type="nucleotide sequence ID" value="NZ_BAAARN010000001.1"/>
</dbReference>
<dbReference type="InterPro" id="IPR001296">
    <property type="entry name" value="Glyco_trans_1"/>
</dbReference>